<evidence type="ECO:0000256" key="3">
    <source>
        <dbReference type="ARBA" id="ARBA00022989"/>
    </source>
</evidence>
<protein>
    <submittedName>
        <fullName evidence="6">Putative oxidoreductase</fullName>
    </submittedName>
</protein>
<keyword evidence="7" id="KW-1185">Reference proteome</keyword>
<proteinExistence type="predicted"/>
<dbReference type="GO" id="GO:0016020">
    <property type="term" value="C:membrane"/>
    <property type="evidence" value="ECO:0007669"/>
    <property type="project" value="UniProtKB-SubCell"/>
</dbReference>
<accession>A0A495MKF6</accession>
<evidence type="ECO:0000256" key="4">
    <source>
        <dbReference type="ARBA" id="ARBA00023136"/>
    </source>
</evidence>
<dbReference type="RefSeq" id="WP_121374755.1">
    <property type="nucleotide sequence ID" value="NZ_RBLC01000001.1"/>
</dbReference>
<comment type="subcellular location">
    <subcellularLocation>
        <location evidence="1">Membrane</location>
        <topology evidence="1">Multi-pass membrane protein</topology>
    </subcellularLocation>
</comment>
<keyword evidence="3 5" id="KW-1133">Transmembrane helix</keyword>
<feature type="transmembrane region" description="Helical" evidence="5">
    <location>
        <begin position="102"/>
        <end position="122"/>
    </location>
</feature>
<dbReference type="OrthoDB" id="8778559at2"/>
<dbReference type="Proteomes" id="UP000277579">
    <property type="component" value="Unassembled WGS sequence"/>
</dbReference>
<evidence type="ECO:0000313" key="6">
    <source>
        <dbReference type="EMBL" id="RKS25343.1"/>
    </source>
</evidence>
<keyword evidence="2 5" id="KW-0812">Transmembrane</keyword>
<evidence type="ECO:0000313" key="7">
    <source>
        <dbReference type="Proteomes" id="UP000277579"/>
    </source>
</evidence>
<evidence type="ECO:0000256" key="2">
    <source>
        <dbReference type="ARBA" id="ARBA00022692"/>
    </source>
</evidence>
<gene>
    <name evidence="6" type="ORF">CLV94_0373</name>
</gene>
<sequence>MDRTFILRFAVAVILIMHSVPGMFNNGINDFGNLYLNMVGFAPYGVFLAWLIKLSHVAAAVLLLWNKYVKLASIVTIFILVMGIVMVHFSEGWFVVGGGRNGVEFNFLLIFVLLAIMFPNGINNKIKE</sequence>
<comment type="caution">
    <text evidence="6">The sequence shown here is derived from an EMBL/GenBank/DDBJ whole genome shotgun (WGS) entry which is preliminary data.</text>
</comment>
<feature type="transmembrane region" description="Helical" evidence="5">
    <location>
        <begin position="71"/>
        <end position="90"/>
    </location>
</feature>
<reference evidence="6 7" key="1">
    <citation type="submission" date="2018-10" db="EMBL/GenBank/DDBJ databases">
        <title>Genomic Encyclopedia of Archaeal and Bacterial Type Strains, Phase II (KMG-II): from individual species to whole genera.</title>
        <authorList>
            <person name="Goeker M."/>
        </authorList>
    </citation>
    <scope>NUCLEOTIDE SEQUENCE [LARGE SCALE GENOMIC DNA]</scope>
    <source>
        <strain evidence="6 7">DSM 29537</strain>
    </source>
</reference>
<feature type="transmembrane region" description="Helical" evidence="5">
    <location>
        <begin position="44"/>
        <end position="64"/>
    </location>
</feature>
<dbReference type="AlphaFoldDB" id="A0A495MKF6"/>
<feature type="transmembrane region" description="Helical" evidence="5">
    <location>
        <begin position="5"/>
        <end position="24"/>
    </location>
</feature>
<evidence type="ECO:0000256" key="1">
    <source>
        <dbReference type="ARBA" id="ARBA00004141"/>
    </source>
</evidence>
<dbReference type="InterPro" id="IPR032808">
    <property type="entry name" value="DoxX"/>
</dbReference>
<dbReference type="Pfam" id="PF07681">
    <property type="entry name" value="DoxX"/>
    <property type="match status" value="1"/>
</dbReference>
<organism evidence="6 7">
    <name type="scientific">Flavobacterium endophyticum</name>
    <dbReference type="NCBI Taxonomy" id="1540163"/>
    <lineage>
        <taxon>Bacteria</taxon>
        <taxon>Pseudomonadati</taxon>
        <taxon>Bacteroidota</taxon>
        <taxon>Flavobacteriia</taxon>
        <taxon>Flavobacteriales</taxon>
        <taxon>Flavobacteriaceae</taxon>
        <taxon>Flavobacterium</taxon>
    </lineage>
</organism>
<keyword evidence="4 5" id="KW-0472">Membrane</keyword>
<name>A0A495MKF6_9FLAO</name>
<dbReference type="EMBL" id="RBLC01000001">
    <property type="protein sequence ID" value="RKS25343.1"/>
    <property type="molecule type" value="Genomic_DNA"/>
</dbReference>
<evidence type="ECO:0000256" key="5">
    <source>
        <dbReference type="SAM" id="Phobius"/>
    </source>
</evidence>